<dbReference type="Proteomes" id="UP000324897">
    <property type="component" value="Chromosome 5"/>
</dbReference>
<reference evidence="2 3" key="1">
    <citation type="journal article" date="2019" name="Sci. Rep.">
        <title>A high-quality genome of Eragrostis curvula grass provides insights into Poaceae evolution and supports new strategies to enhance forage quality.</title>
        <authorList>
            <person name="Carballo J."/>
            <person name="Santos B.A.C.M."/>
            <person name="Zappacosta D."/>
            <person name="Garbus I."/>
            <person name="Selva J.P."/>
            <person name="Gallo C.A."/>
            <person name="Diaz A."/>
            <person name="Albertini E."/>
            <person name="Caccamo M."/>
            <person name="Echenique V."/>
        </authorList>
    </citation>
    <scope>NUCLEOTIDE SEQUENCE [LARGE SCALE GENOMIC DNA]</scope>
    <source>
        <strain evidence="3">cv. Victoria</strain>
        <tissue evidence="2">Leaf</tissue>
    </source>
</reference>
<dbReference type="AlphaFoldDB" id="A0A5J9WFY0"/>
<dbReference type="EMBL" id="RWGY01000004">
    <property type="protein sequence ID" value="TVU47209.1"/>
    <property type="molecule type" value="Genomic_DNA"/>
</dbReference>
<evidence type="ECO:0000313" key="3">
    <source>
        <dbReference type="Proteomes" id="UP000324897"/>
    </source>
</evidence>
<gene>
    <name evidence="2" type="ORF">EJB05_06801</name>
</gene>
<proteinExistence type="predicted"/>
<dbReference type="Gramene" id="TVU47209">
    <property type="protein sequence ID" value="TVU47209"/>
    <property type="gene ID" value="EJB05_06801"/>
</dbReference>
<feature type="region of interest" description="Disordered" evidence="1">
    <location>
        <begin position="147"/>
        <end position="214"/>
    </location>
</feature>
<feature type="compositionally biased region" description="Basic and acidic residues" evidence="1">
    <location>
        <begin position="182"/>
        <end position="200"/>
    </location>
</feature>
<keyword evidence="3" id="KW-1185">Reference proteome</keyword>
<name>A0A5J9WFY0_9POAL</name>
<organism evidence="2 3">
    <name type="scientific">Eragrostis curvula</name>
    <name type="common">weeping love grass</name>
    <dbReference type="NCBI Taxonomy" id="38414"/>
    <lineage>
        <taxon>Eukaryota</taxon>
        <taxon>Viridiplantae</taxon>
        <taxon>Streptophyta</taxon>
        <taxon>Embryophyta</taxon>
        <taxon>Tracheophyta</taxon>
        <taxon>Spermatophyta</taxon>
        <taxon>Magnoliopsida</taxon>
        <taxon>Liliopsida</taxon>
        <taxon>Poales</taxon>
        <taxon>Poaceae</taxon>
        <taxon>PACMAD clade</taxon>
        <taxon>Chloridoideae</taxon>
        <taxon>Eragrostideae</taxon>
        <taxon>Eragrostidinae</taxon>
        <taxon>Eragrostis</taxon>
    </lineage>
</organism>
<comment type="caution">
    <text evidence="2">The sequence shown here is derived from an EMBL/GenBank/DDBJ whole genome shotgun (WGS) entry which is preliminary data.</text>
</comment>
<accession>A0A5J9WFY0</accession>
<feature type="non-terminal residue" evidence="2">
    <location>
        <position position="1"/>
    </location>
</feature>
<feature type="compositionally biased region" description="Low complexity" evidence="1">
    <location>
        <begin position="169"/>
        <end position="179"/>
    </location>
</feature>
<evidence type="ECO:0000256" key="1">
    <source>
        <dbReference type="SAM" id="MobiDB-lite"/>
    </source>
</evidence>
<sequence>MPAPTLPPRRALYAVSLLQQRQVSLPRGESSTPFPSSSATAALASCLEPERGGEAERVGLGRRSVAGRRIRITAQAGGGAPRRGGYDPSPLLLPLPGQGFVLLRAGLRPLPRGRQDPTSYCCCKRALAFGLACYCCPSHACVRARREAEGSATRRTARRRRDRGGRPAGLGQARQGRQARGSRREAERKKDPTDPAREEGFGDGVEGFGTFRWR</sequence>
<evidence type="ECO:0000313" key="2">
    <source>
        <dbReference type="EMBL" id="TVU47209.1"/>
    </source>
</evidence>
<protein>
    <submittedName>
        <fullName evidence="2">Uncharacterized protein</fullName>
    </submittedName>
</protein>